<protein>
    <recommendedName>
        <fullName evidence="1">NXPE C-terminal domain-containing protein</fullName>
    </recommendedName>
</protein>
<dbReference type="Pfam" id="PF24536">
    <property type="entry name" value="NXPE4_C"/>
    <property type="match status" value="1"/>
</dbReference>
<dbReference type="AlphaFoldDB" id="A0A0B7B6V6"/>
<evidence type="ECO:0000313" key="2">
    <source>
        <dbReference type="EMBL" id="CEK88758.1"/>
    </source>
</evidence>
<dbReference type="PANTHER" id="PTHR16165">
    <property type="entry name" value="NXPE FAMILY MEMBER"/>
    <property type="match status" value="1"/>
</dbReference>
<dbReference type="EMBL" id="HACG01041893">
    <property type="protein sequence ID" value="CEK88758.1"/>
    <property type="molecule type" value="Transcribed_RNA"/>
</dbReference>
<dbReference type="InterPro" id="IPR013783">
    <property type="entry name" value="Ig-like_fold"/>
</dbReference>
<name>A0A0B7B6V6_9EUPU</name>
<evidence type="ECO:0000259" key="1">
    <source>
        <dbReference type="Pfam" id="PF24536"/>
    </source>
</evidence>
<reference evidence="2" key="1">
    <citation type="submission" date="2014-12" db="EMBL/GenBank/DDBJ databases">
        <title>Insight into the proteome of Arion vulgaris.</title>
        <authorList>
            <person name="Aradska J."/>
            <person name="Bulat T."/>
            <person name="Smidak R."/>
            <person name="Sarate P."/>
            <person name="Gangsoo J."/>
            <person name="Sialana F."/>
            <person name="Bilban M."/>
            <person name="Lubec G."/>
        </authorList>
    </citation>
    <scope>NUCLEOTIDE SEQUENCE</scope>
    <source>
        <tissue evidence="2">Skin</tissue>
    </source>
</reference>
<feature type="non-terminal residue" evidence="2">
    <location>
        <position position="1"/>
    </location>
</feature>
<gene>
    <name evidence="2" type="primary">ORF166880</name>
</gene>
<organism evidence="2">
    <name type="scientific">Arion vulgaris</name>
    <dbReference type="NCBI Taxonomy" id="1028688"/>
    <lineage>
        <taxon>Eukaryota</taxon>
        <taxon>Metazoa</taxon>
        <taxon>Spiralia</taxon>
        <taxon>Lophotrochozoa</taxon>
        <taxon>Mollusca</taxon>
        <taxon>Gastropoda</taxon>
        <taxon>Heterobranchia</taxon>
        <taxon>Euthyneura</taxon>
        <taxon>Panpulmonata</taxon>
        <taxon>Eupulmonata</taxon>
        <taxon>Stylommatophora</taxon>
        <taxon>Helicina</taxon>
        <taxon>Arionoidea</taxon>
        <taxon>Arionidae</taxon>
        <taxon>Arion</taxon>
    </lineage>
</organism>
<feature type="domain" description="NXPE C-terminal" evidence="1">
    <location>
        <begin position="350"/>
        <end position="573"/>
    </location>
</feature>
<proteinExistence type="predicted"/>
<dbReference type="InterPro" id="IPR057106">
    <property type="entry name" value="NXPE4_C"/>
</dbReference>
<dbReference type="Gene3D" id="2.60.40.10">
    <property type="entry name" value="Immunoglobulins"/>
    <property type="match status" value="1"/>
</dbReference>
<accession>A0A0B7B6V6</accession>
<dbReference type="PANTHER" id="PTHR16165:SF5">
    <property type="entry name" value="NXPE FAMILY MEMBER 3"/>
    <property type="match status" value="1"/>
</dbReference>
<sequence>PVKYNFEMHANYRLKVLETEIKRLAQKEECSSVMANPLSYWRSQISSTTNFTSNIDLERLKIANKCTMIPIADFIKTPPTPTQYSFEIPYLEEPPVTNILLVTNESTSSVVLLNSSSTFYLGDTVALLVVMRDGNGNQKTKGGDEFRVWFTDVTNPHSVLATKITDFNNGTYLATTIAAFVGAFRATVTLVYSREYIQTMIIAHLMIKSTTVYLGAFVNSIANETTVCSHVPVIPGVGKYEVCDVSEVNGSPWFCGRPVKPWLKCTDYMYTSMLPTFMTMPMNEAEKLLLIRENKIFPITGSSDIHLKVVAKDGDSRLKLSEPSENCHTIKSRPTWEQPEPTGYLYQNIWHSYLCSQPETVTKACLSDLQVLILGDSNARAHFRVISANSECKHRIIQEYKSWHKPLHCVNKDINFSVKWLPHSNPFKTTEVSWAGLDWITASNKALDDIPSTGTYLILLNHYLHITSSHTSAYIQMMAAIKESLVRLFERNPNTFVVVQSPHVVWWFGARSSYHMGDTLRNVYTNIQYETFKDMRDRIFYIPTSEMTIATQNSESHPYLNAQITNFFTGYFCGRH</sequence>